<sequence length="67" mass="8317">MLFFMKQCIFRTNFEQKDSRLILSSLVDGICFDKKIFEYFVNVYKMFFQELNDRKNKIYEKLSIPWQ</sequence>
<evidence type="ECO:0000313" key="1">
    <source>
        <dbReference type="EMBL" id="KOX75588.1"/>
    </source>
</evidence>
<proteinExistence type="predicted"/>
<dbReference type="EMBL" id="KQ435760">
    <property type="protein sequence ID" value="KOX75588.1"/>
    <property type="molecule type" value="Genomic_DNA"/>
</dbReference>
<keyword evidence="2" id="KW-1185">Reference proteome</keyword>
<gene>
    <name evidence="1" type="ORF">WN51_12777</name>
</gene>
<name>A0A0N0BH20_9HYME</name>
<reference evidence="1 2" key="1">
    <citation type="submission" date="2015-07" db="EMBL/GenBank/DDBJ databases">
        <title>The genome of Melipona quadrifasciata.</title>
        <authorList>
            <person name="Pan H."/>
            <person name="Kapheim K."/>
        </authorList>
    </citation>
    <scope>NUCLEOTIDE SEQUENCE [LARGE SCALE GENOMIC DNA]</scope>
    <source>
        <strain evidence="1">0111107301</strain>
        <tissue evidence="1">Whole body</tissue>
    </source>
</reference>
<dbReference type="Proteomes" id="UP000053105">
    <property type="component" value="Unassembled WGS sequence"/>
</dbReference>
<dbReference type="AlphaFoldDB" id="A0A0N0BH20"/>
<evidence type="ECO:0000313" key="2">
    <source>
        <dbReference type="Proteomes" id="UP000053105"/>
    </source>
</evidence>
<protein>
    <submittedName>
        <fullName evidence="1">Uncharacterized protein</fullName>
    </submittedName>
</protein>
<accession>A0A0N0BH20</accession>
<organism evidence="1 2">
    <name type="scientific">Melipona quadrifasciata</name>
    <dbReference type="NCBI Taxonomy" id="166423"/>
    <lineage>
        <taxon>Eukaryota</taxon>
        <taxon>Metazoa</taxon>
        <taxon>Ecdysozoa</taxon>
        <taxon>Arthropoda</taxon>
        <taxon>Hexapoda</taxon>
        <taxon>Insecta</taxon>
        <taxon>Pterygota</taxon>
        <taxon>Neoptera</taxon>
        <taxon>Endopterygota</taxon>
        <taxon>Hymenoptera</taxon>
        <taxon>Apocrita</taxon>
        <taxon>Aculeata</taxon>
        <taxon>Apoidea</taxon>
        <taxon>Anthophila</taxon>
        <taxon>Apidae</taxon>
        <taxon>Melipona</taxon>
    </lineage>
</organism>